<dbReference type="EMBL" id="OVEO01000016">
    <property type="protein sequence ID" value="SPR01082.1"/>
    <property type="molecule type" value="Genomic_DNA"/>
</dbReference>
<dbReference type="Gene3D" id="2.40.30.10">
    <property type="entry name" value="Translation factors"/>
    <property type="match status" value="2"/>
</dbReference>
<reference evidence="6 8" key="2">
    <citation type="submission" date="2018-03" db="EMBL/GenBank/DDBJ databases">
        <authorList>
            <person name="Fogelqvist J."/>
        </authorList>
    </citation>
    <scope>NUCLEOTIDE SEQUENCE [LARGE SCALE GENOMIC DNA]</scope>
</reference>
<dbReference type="OrthoDB" id="248233at2759"/>
<reference evidence="5 7" key="1">
    <citation type="submission" date="2015-02" db="EMBL/GenBank/DDBJ databases">
        <authorList>
            <person name="Chooi Y.-H."/>
        </authorList>
    </citation>
    <scope>NUCLEOTIDE SEQUENCE [LARGE SCALE GENOMIC DNA]</scope>
    <source>
        <strain evidence="5">E3</strain>
    </source>
</reference>
<evidence type="ECO:0000256" key="1">
    <source>
        <dbReference type="ARBA" id="ARBA00007249"/>
    </source>
</evidence>
<evidence type="ECO:0000256" key="2">
    <source>
        <dbReference type="ARBA" id="ARBA00022741"/>
    </source>
</evidence>
<dbReference type="FunFam" id="3.40.50.300:FF:000091">
    <property type="entry name" value="Probable GTP-binding protein 1"/>
    <property type="match status" value="1"/>
</dbReference>
<dbReference type="GO" id="GO:0003746">
    <property type="term" value="F:translation elongation factor activity"/>
    <property type="evidence" value="ECO:0007669"/>
    <property type="project" value="TreeGrafter"/>
</dbReference>
<keyword evidence="2" id="KW-0547">Nucleotide-binding</keyword>
<keyword evidence="6" id="KW-0496">Mitochondrion</keyword>
<dbReference type="PANTHER" id="PTHR43721:SF9">
    <property type="entry name" value="GTP-BINDING PROTEIN 1"/>
    <property type="match status" value="1"/>
</dbReference>
<dbReference type="AlphaFoldDB" id="A0A0G4IPI1"/>
<dbReference type="SUPFAM" id="SSF50447">
    <property type="entry name" value="Translation proteins"/>
    <property type="match status" value="1"/>
</dbReference>
<geneLocation type="mitochondrion" evidence="6"/>
<dbReference type="GO" id="GO:0003924">
    <property type="term" value="F:GTPase activity"/>
    <property type="evidence" value="ECO:0007669"/>
    <property type="project" value="InterPro"/>
</dbReference>
<dbReference type="Pfam" id="PF00009">
    <property type="entry name" value="GTP_EFTU"/>
    <property type="match status" value="1"/>
</dbReference>
<dbReference type="Proteomes" id="UP000290189">
    <property type="component" value="Unassembled WGS sequence"/>
</dbReference>
<dbReference type="PANTHER" id="PTHR43721">
    <property type="entry name" value="ELONGATION FACTOR TU-RELATED"/>
    <property type="match status" value="1"/>
</dbReference>
<evidence type="ECO:0000313" key="5">
    <source>
        <dbReference type="EMBL" id="CEO97105.1"/>
    </source>
</evidence>
<feature type="domain" description="Tr-type G" evidence="4">
    <location>
        <begin position="13"/>
        <end position="258"/>
    </location>
</feature>
<evidence type="ECO:0000313" key="6">
    <source>
        <dbReference type="EMBL" id="SPR01082.1"/>
    </source>
</evidence>
<sequence>MANEEVVRQPSGSGDIRIGVVGNVDAGKSTLIGVLTSGSLDDGRGLARSTIFRHKHEAESGRTSSISHHVLGFDAQHEPVYCQGVGRNRSWKPIAEKSESVIVFIDLAGHERYLKTTIGGLSGSYPDYVCVLVGANMGVSKMTKEHIGVAIALQIPLFVVVTKIDICPANVLKSTVNHLLRLIKSPQSGKLPVIIRNNQDIETSLGLNSTTGEDNGDQASGLLNTRVCPIFAVSCVSGLRIDMLKSFLGRLRPHRTWVDRQIQPAHMQIDDAFLVTGVGIVVSGTVKAGVVNANDHMLLGPFVDGSFLPVQIRSLQCRKSPMESASAGTACAASLRSLVRKSPLKLIRPFLRRGMVLVSRSVQPQACRQFEAEILVLHHPTTIRLNYQAVVHCGAVRQAAAIESIESVHSGTSRIITTTSGSTITEKSLRTGDKATVRFRFLCRPEYISCDETIIFREGGCKGIGTITRIIAQ</sequence>
<evidence type="ECO:0000259" key="4">
    <source>
        <dbReference type="PROSITE" id="PS51722"/>
    </source>
</evidence>
<dbReference type="EMBL" id="CDSF01000078">
    <property type="protein sequence ID" value="CEO97105.1"/>
    <property type="molecule type" value="Genomic_DNA"/>
</dbReference>
<dbReference type="SUPFAM" id="SSF50465">
    <property type="entry name" value="EF-Tu/eEF-1alpha/eIF2-gamma C-terminal domain"/>
    <property type="match status" value="1"/>
</dbReference>
<dbReference type="InterPro" id="IPR027417">
    <property type="entry name" value="P-loop_NTPase"/>
</dbReference>
<organism evidence="5 7">
    <name type="scientific">Plasmodiophora brassicae</name>
    <name type="common">Clubroot disease agent</name>
    <dbReference type="NCBI Taxonomy" id="37360"/>
    <lineage>
        <taxon>Eukaryota</taxon>
        <taxon>Sar</taxon>
        <taxon>Rhizaria</taxon>
        <taxon>Endomyxa</taxon>
        <taxon>Phytomyxea</taxon>
        <taxon>Plasmodiophorida</taxon>
        <taxon>Plasmodiophoridae</taxon>
        <taxon>Plasmodiophora</taxon>
    </lineage>
</organism>
<dbReference type="OMA" id="FRFIQRP"/>
<dbReference type="InterPro" id="IPR009000">
    <property type="entry name" value="Transl_B-barrel_sf"/>
</dbReference>
<keyword evidence="3" id="KW-0342">GTP-binding</keyword>
<evidence type="ECO:0000256" key="3">
    <source>
        <dbReference type="ARBA" id="ARBA00023134"/>
    </source>
</evidence>
<dbReference type="CDD" id="cd03694">
    <property type="entry name" value="GTPBP_II"/>
    <property type="match status" value="1"/>
</dbReference>
<dbReference type="Gene3D" id="3.40.50.300">
    <property type="entry name" value="P-loop containing nucleotide triphosphate hydrolases"/>
    <property type="match status" value="1"/>
</dbReference>
<dbReference type="Proteomes" id="UP000039324">
    <property type="component" value="Unassembled WGS sequence"/>
</dbReference>
<accession>A0A0G4IPI1</accession>
<evidence type="ECO:0000313" key="8">
    <source>
        <dbReference type="Proteomes" id="UP000290189"/>
    </source>
</evidence>
<comment type="similarity">
    <text evidence="1">Belongs to the TRAFAC class translation factor GTPase superfamily. Classic translation factor GTPase family. EF-Tu/EF-1A subfamily.</text>
</comment>
<keyword evidence="7" id="KW-1185">Reference proteome</keyword>
<evidence type="ECO:0000313" key="7">
    <source>
        <dbReference type="Proteomes" id="UP000039324"/>
    </source>
</evidence>
<dbReference type="InterPro" id="IPR050055">
    <property type="entry name" value="EF-Tu_GTPase"/>
</dbReference>
<dbReference type="CDD" id="cd03708">
    <property type="entry name" value="GTPBP_III"/>
    <property type="match status" value="1"/>
</dbReference>
<dbReference type="InterPro" id="IPR009001">
    <property type="entry name" value="Transl_elong_EF1A/Init_IF2_C"/>
</dbReference>
<dbReference type="STRING" id="37360.A0A0G4IPI1"/>
<dbReference type="InterPro" id="IPR000795">
    <property type="entry name" value="T_Tr_GTP-bd_dom"/>
</dbReference>
<proteinExistence type="inferred from homology"/>
<gene>
    <name evidence="5" type="ORF">PBRA_005710</name>
    <name evidence="6" type="ORF">PLBR_LOCUS8297</name>
</gene>
<name>A0A0G4IPI1_PLABS</name>
<dbReference type="SUPFAM" id="SSF52540">
    <property type="entry name" value="P-loop containing nucleoside triphosphate hydrolases"/>
    <property type="match status" value="1"/>
</dbReference>
<dbReference type="PROSITE" id="PS51722">
    <property type="entry name" value="G_TR_2"/>
    <property type="match status" value="1"/>
</dbReference>
<dbReference type="GO" id="GO:0005525">
    <property type="term" value="F:GTP binding"/>
    <property type="evidence" value="ECO:0007669"/>
    <property type="project" value="UniProtKB-KW"/>
</dbReference>
<protein>
    <recommendedName>
        <fullName evidence="4">Tr-type G domain-containing protein</fullName>
    </recommendedName>
</protein>